<name>A0A099ZVP5_CHAVO</name>
<feature type="non-terminal residue" evidence="1">
    <location>
        <position position="84"/>
    </location>
</feature>
<proteinExistence type="predicted"/>
<gene>
    <name evidence="1" type="ORF">N301_14833</name>
</gene>
<feature type="non-terminal residue" evidence="1">
    <location>
        <position position="1"/>
    </location>
</feature>
<sequence length="84" mass="9398">QQLPTCGKKTIYNKNTSKSIFDVFQLPDSQVDREVEFQVAQATEDVECTLKACVCHVAPWLVVGLYQSSRFADQIHPGDQALLV</sequence>
<organism evidence="1 2">
    <name type="scientific">Charadrius vociferus</name>
    <name type="common">Killdeer</name>
    <name type="synonym">Aegialitis vocifera</name>
    <dbReference type="NCBI Taxonomy" id="50402"/>
    <lineage>
        <taxon>Eukaryota</taxon>
        <taxon>Metazoa</taxon>
        <taxon>Chordata</taxon>
        <taxon>Craniata</taxon>
        <taxon>Vertebrata</taxon>
        <taxon>Euteleostomi</taxon>
        <taxon>Archelosauria</taxon>
        <taxon>Archosauria</taxon>
        <taxon>Dinosauria</taxon>
        <taxon>Saurischia</taxon>
        <taxon>Theropoda</taxon>
        <taxon>Coelurosauria</taxon>
        <taxon>Aves</taxon>
        <taxon>Neognathae</taxon>
        <taxon>Neoaves</taxon>
        <taxon>Charadriiformes</taxon>
        <taxon>Charadriidae</taxon>
        <taxon>Charadrius</taxon>
    </lineage>
</organism>
<evidence type="ECO:0000313" key="2">
    <source>
        <dbReference type="Proteomes" id="UP000053858"/>
    </source>
</evidence>
<dbReference type="EMBL" id="KL869630">
    <property type="protein sequence ID" value="KGL85812.1"/>
    <property type="molecule type" value="Genomic_DNA"/>
</dbReference>
<accession>A0A099ZVP5</accession>
<dbReference type="Proteomes" id="UP000053858">
    <property type="component" value="Unassembled WGS sequence"/>
</dbReference>
<protein>
    <submittedName>
        <fullName evidence="1">Uncharacterized protein</fullName>
    </submittedName>
</protein>
<reference evidence="2" key="1">
    <citation type="journal article" date="2014" name="Science">
        <title>Comparative genomics reveals insights into avian genome evolution and adaptation.</title>
        <authorList>
            <consortium name="Avian Genome Consortium"/>
            <person name="Zhang G."/>
            <person name="Li C."/>
            <person name="Li Q."/>
            <person name="Li B."/>
            <person name="Larkin D.M."/>
            <person name="Lee C."/>
            <person name="Storz J.F."/>
            <person name="Antunes A."/>
            <person name="Greenwold M.J."/>
            <person name="Meredith R.W."/>
            <person name="Odeen A."/>
            <person name="Cui J."/>
            <person name="Zhou Q."/>
            <person name="Xu L."/>
            <person name="Pan H."/>
            <person name="Wang Z."/>
            <person name="Jin L."/>
            <person name="Zhang P."/>
            <person name="Hu H."/>
            <person name="Yang W."/>
            <person name="Hu J."/>
            <person name="Xiao J."/>
            <person name="Yang Z."/>
            <person name="Liu Y."/>
            <person name="Xie Q."/>
            <person name="Yu H."/>
            <person name="Lian J."/>
            <person name="Wen P."/>
            <person name="Zhang F."/>
            <person name="Li H."/>
            <person name="Zeng Y."/>
            <person name="Xiong Z."/>
            <person name="Liu S."/>
            <person name="Zhou L."/>
            <person name="Huang Z."/>
            <person name="An N."/>
            <person name="Wang J."/>
            <person name="Zheng Q."/>
            <person name="Xiong Y."/>
            <person name="Wang G."/>
            <person name="Wang B."/>
            <person name="Wang J."/>
            <person name="Fan Y."/>
            <person name="da Fonseca R.R."/>
            <person name="Alfaro-Nunez A."/>
            <person name="Schubert M."/>
            <person name="Orlando L."/>
            <person name="Mourier T."/>
            <person name="Howard J.T."/>
            <person name="Ganapathy G."/>
            <person name="Pfenning A."/>
            <person name="Whitney O."/>
            <person name="Rivas M.V."/>
            <person name="Hara E."/>
            <person name="Smith J."/>
            <person name="Farre M."/>
            <person name="Narayan J."/>
            <person name="Slavov G."/>
            <person name="Romanov M.N."/>
            <person name="Borges R."/>
            <person name="Machado J.P."/>
            <person name="Khan I."/>
            <person name="Springer M.S."/>
            <person name="Gatesy J."/>
            <person name="Hoffmann F.G."/>
            <person name="Opazo J.C."/>
            <person name="Hastad O."/>
            <person name="Sawyer R.H."/>
            <person name="Kim H."/>
            <person name="Kim K.W."/>
            <person name="Kim H.J."/>
            <person name="Cho S."/>
            <person name="Li N."/>
            <person name="Huang Y."/>
            <person name="Bruford M.W."/>
            <person name="Zhan X."/>
            <person name="Dixon A."/>
            <person name="Bertelsen M.F."/>
            <person name="Derryberry E."/>
            <person name="Warren W."/>
            <person name="Wilson R.K."/>
            <person name="Li S."/>
            <person name="Ray D.A."/>
            <person name="Green R.E."/>
            <person name="O'Brien S.J."/>
            <person name="Griffin D."/>
            <person name="Johnson W.E."/>
            <person name="Haussler D."/>
            <person name="Ryder O.A."/>
            <person name="Willerslev E."/>
            <person name="Graves G.R."/>
            <person name="Alstrom P."/>
            <person name="Fjeldsa J."/>
            <person name="Mindell D.P."/>
            <person name="Edwards S.V."/>
            <person name="Braun E.L."/>
            <person name="Rahbek C."/>
            <person name="Burt D.W."/>
            <person name="Houde P."/>
            <person name="Zhang Y."/>
            <person name="Yang H."/>
            <person name="Wang J."/>
            <person name="Jarvis E.D."/>
            <person name="Gilbert M.T."/>
            <person name="Wang J."/>
        </authorList>
    </citation>
    <scope>NUCLEOTIDE SEQUENCE [LARGE SCALE GENOMIC DNA]</scope>
</reference>
<keyword evidence="2" id="KW-1185">Reference proteome</keyword>
<dbReference type="AlphaFoldDB" id="A0A099ZVP5"/>
<evidence type="ECO:0000313" key="1">
    <source>
        <dbReference type="EMBL" id="KGL85812.1"/>
    </source>
</evidence>